<keyword evidence="2" id="KW-1185">Reference proteome</keyword>
<accession>A0ACC1UCA6</accession>
<dbReference type="Proteomes" id="UP001163835">
    <property type="component" value="Unassembled WGS sequence"/>
</dbReference>
<name>A0ACC1UCA6_9AGAR</name>
<evidence type="ECO:0000313" key="2">
    <source>
        <dbReference type="Proteomes" id="UP001163835"/>
    </source>
</evidence>
<evidence type="ECO:0000313" key="1">
    <source>
        <dbReference type="EMBL" id="KAJ3814365.1"/>
    </source>
</evidence>
<proteinExistence type="predicted"/>
<organism evidence="1 2">
    <name type="scientific">Lentinula aff. lateritia</name>
    <dbReference type="NCBI Taxonomy" id="2804960"/>
    <lineage>
        <taxon>Eukaryota</taxon>
        <taxon>Fungi</taxon>
        <taxon>Dikarya</taxon>
        <taxon>Basidiomycota</taxon>
        <taxon>Agaricomycotina</taxon>
        <taxon>Agaricomycetes</taxon>
        <taxon>Agaricomycetidae</taxon>
        <taxon>Agaricales</taxon>
        <taxon>Marasmiineae</taxon>
        <taxon>Omphalotaceae</taxon>
        <taxon>Lentinula</taxon>
    </lineage>
</organism>
<feature type="non-terminal residue" evidence="1">
    <location>
        <position position="1"/>
    </location>
</feature>
<reference evidence="1" key="1">
    <citation type="submission" date="2022-09" db="EMBL/GenBank/DDBJ databases">
        <title>A Global Phylogenomic Analysis of the Shiitake Genus Lentinula.</title>
        <authorList>
            <consortium name="DOE Joint Genome Institute"/>
            <person name="Sierra-Patev S."/>
            <person name="Min B."/>
            <person name="Naranjo-Ortiz M."/>
            <person name="Looney B."/>
            <person name="Konkel Z."/>
            <person name="Slot J.C."/>
            <person name="Sakamoto Y."/>
            <person name="Steenwyk J.L."/>
            <person name="Rokas A."/>
            <person name="Carro J."/>
            <person name="Camarero S."/>
            <person name="Ferreira P."/>
            <person name="Molpeceres G."/>
            <person name="Ruiz-Duenas F.J."/>
            <person name="Serrano A."/>
            <person name="Henrissat B."/>
            <person name="Drula E."/>
            <person name="Hughes K.W."/>
            <person name="Mata J.L."/>
            <person name="Ishikawa N.K."/>
            <person name="Vargas-Isla R."/>
            <person name="Ushijima S."/>
            <person name="Smith C.A."/>
            <person name="Ahrendt S."/>
            <person name="Andreopoulos W."/>
            <person name="He G."/>
            <person name="Labutti K."/>
            <person name="Lipzen A."/>
            <person name="Ng V."/>
            <person name="Riley R."/>
            <person name="Sandor L."/>
            <person name="Barry K."/>
            <person name="Martinez A.T."/>
            <person name="Xiao Y."/>
            <person name="Gibbons J.G."/>
            <person name="Terashima K."/>
            <person name="Grigoriev I.V."/>
            <person name="Hibbett D.S."/>
        </authorList>
    </citation>
    <scope>NUCLEOTIDE SEQUENCE</scope>
    <source>
        <strain evidence="1">TMI1499</strain>
    </source>
</reference>
<protein>
    <submittedName>
        <fullName evidence="1">Uncharacterized protein</fullName>
    </submittedName>
</protein>
<comment type="caution">
    <text evidence="1">The sequence shown here is derived from an EMBL/GenBank/DDBJ whole genome shotgun (WGS) entry which is preliminary data.</text>
</comment>
<sequence length="125" mass="13979">CPTIIIKEKLSGNDNALAPTEFGFLPFEFHREGYPLSESLAHLIDLIFTVLILQTPYQKIYLHCNRAKGYKVSKGGRSSGTSPEIESREERSQEQPSRSSGIASDEEQTRELISPKVGVESALRR</sequence>
<gene>
    <name evidence="1" type="ORF">F5876DRAFT_62348</name>
</gene>
<dbReference type="EMBL" id="MU794969">
    <property type="protein sequence ID" value="KAJ3814365.1"/>
    <property type="molecule type" value="Genomic_DNA"/>
</dbReference>